<dbReference type="Proteomes" id="UP001275084">
    <property type="component" value="Unassembled WGS sequence"/>
</dbReference>
<evidence type="ECO:0000313" key="2">
    <source>
        <dbReference type="Proteomes" id="UP001275084"/>
    </source>
</evidence>
<accession>A0AAJ0HVJ1</accession>
<evidence type="ECO:0000313" key="1">
    <source>
        <dbReference type="EMBL" id="KAK3363685.1"/>
    </source>
</evidence>
<proteinExistence type="predicted"/>
<dbReference type="AlphaFoldDB" id="A0AAJ0HVJ1"/>
<keyword evidence="2" id="KW-1185">Reference proteome</keyword>
<reference evidence="1" key="1">
    <citation type="journal article" date="2023" name="Mol. Phylogenet. Evol.">
        <title>Genome-scale phylogeny and comparative genomics of the fungal order Sordariales.</title>
        <authorList>
            <person name="Hensen N."/>
            <person name="Bonometti L."/>
            <person name="Westerberg I."/>
            <person name="Brannstrom I.O."/>
            <person name="Guillou S."/>
            <person name="Cros-Aarteil S."/>
            <person name="Calhoun S."/>
            <person name="Haridas S."/>
            <person name="Kuo A."/>
            <person name="Mondo S."/>
            <person name="Pangilinan J."/>
            <person name="Riley R."/>
            <person name="LaButti K."/>
            <person name="Andreopoulos B."/>
            <person name="Lipzen A."/>
            <person name="Chen C."/>
            <person name="Yan M."/>
            <person name="Daum C."/>
            <person name="Ng V."/>
            <person name="Clum A."/>
            <person name="Steindorff A."/>
            <person name="Ohm R.A."/>
            <person name="Martin F."/>
            <person name="Silar P."/>
            <person name="Natvig D.O."/>
            <person name="Lalanne C."/>
            <person name="Gautier V."/>
            <person name="Ament-Velasquez S.L."/>
            <person name="Kruys A."/>
            <person name="Hutchinson M.I."/>
            <person name="Powell A.J."/>
            <person name="Barry K."/>
            <person name="Miller A.N."/>
            <person name="Grigoriev I.V."/>
            <person name="Debuchy R."/>
            <person name="Gladieux P."/>
            <person name="Hiltunen Thoren M."/>
            <person name="Johannesson H."/>
        </authorList>
    </citation>
    <scope>NUCLEOTIDE SEQUENCE</scope>
    <source>
        <strain evidence="1">CBS 955.72</strain>
    </source>
</reference>
<dbReference type="EMBL" id="JAUIQD010000001">
    <property type="protein sequence ID" value="KAK3363685.1"/>
    <property type="molecule type" value="Genomic_DNA"/>
</dbReference>
<gene>
    <name evidence="1" type="ORF">B0T25DRAFT_528285</name>
</gene>
<comment type="caution">
    <text evidence="1">The sequence shown here is derived from an EMBL/GenBank/DDBJ whole genome shotgun (WGS) entry which is preliminary data.</text>
</comment>
<feature type="non-terminal residue" evidence="1">
    <location>
        <position position="1"/>
    </location>
</feature>
<sequence>QRGIVLAGLGNPCRCGSGSRGHASRGGTRVVGGELFGAGPPVGLFGVARAAAGQFDLVDGEGDDGGDLLVAHFCVLVQRANLDALVARDGAGAWSSLEALTTAPRIFGNGVAEGPGTCAQHSGNSLLVSFWWGGFCPPWDHGLFVLSHGMPKTESKSAYLA</sequence>
<organism evidence="1 2">
    <name type="scientific">Lasiosphaeria hispida</name>
    <dbReference type="NCBI Taxonomy" id="260671"/>
    <lineage>
        <taxon>Eukaryota</taxon>
        <taxon>Fungi</taxon>
        <taxon>Dikarya</taxon>
        <taxon>Ascomycota</taxon>
        <taxon>Pezizomycotina</taxon>
        <taxon>Sordariomycetes</taxon>
        <taxon>Sordariomycetidae</taxon>
        <taxon>Sordariales</taxon>
        <taxon>Lasiosphaeriaceae</taxon>
        <taxon>Lasiosphaeria</taxon>
    </lineage>
</organism>
<protein>
    <submittedName>
        <fullName evidence="1">Uncharacterized protein</fullName>
    </submittedName>
</protein>
<reference evidence="1" key="2">
    <citation type="submission" date="2023-06" db="EMBL/GenBank/DDBJ databases">
        <authorList>
            <consortium name="Lawrence Berkeley National Laboratory"/>
            <person name="Haridas S."/>
            <person name="Hensen N."/>
            <person name="Bonometti L."/>
            <person name="Westerberg I."/>
            <person name="Brannstrom I.O."/>
            <person name="Guillou S."/>
            <person name="Cros-Aarteil S."/>
            <person name="Calhoun S."/>
            <person name="Kuo A."/>
            <person name="Mondo S."/>
            <person name="Pangilinan J."/>
            <person name="Riley R."/>
            <person name="Labutti K."/>
            <person name="Andreopoulos B."/>
            <person name="Lipzen A."/>
            <person name="Chen C."/>
            <person name="Yanf M."/>
            <person name="Daum C."/>
            <person name="Ng V."/>
            <person name="Clum A."/>
            <person name="Steindorff A."/>
            <person name="Ohm R."/>
            <person name="Martin F."/>
            <person name="Silar P."/>
            <person name="Natvig D."/>
            <person name="Lalanne C."/>
            <person name="Gautier V."/>
            <person name="Ament-Velasquez S.L."/>
            <person name="Kruys A."/>
            <person name="Hutchinson M.I."/>
            <person name="Powell A.J."/>
            <person name="Barry K."/>
            <person name="Miller A.N."/>
            <person name="Grigoriev I.V."/>
            <person name="Debuchy R."/>
            <person name="Gladieux P."/>
            <person name="Thoren M.H."/>
            <person name="Johannesson H."/>
        </authorList>
    </citation>
    <scope>NUCLEOTIDE SEQUENCE</scope>
    <source>
        <strain evidence="1">CBS 955.72</strain>
    </source>
</reference>
<name>A0AAJ0HVJ1_9PEZI</name>